<dbReference type="SMART" id="SM00645">
    <property type="entry name" value="Pept_C1"/>
    <property type="match status" value="1"/>
</dbReference>
<dbReference type="EMBL" id="GEVI01014917">
    <property type="protein sequence ID" value="JAU17403.1"/>
    <property type="molecule type" value="Transcribed_RNA"/>
</dbReference>
<evidence type="ECO:0000256" key="4">
    <source>
        <dbReference type="ARBA" id="ARBA00022807"/>
    </source>
</evidence>
<reference evidence="8" key="1">
    <citation type="submission" date="2016-07" db="EMBL/GenBank/DDBJ databases">
        <title>De novo transcriptome assembly of four accessions of the metal hyperaccumulator plant Noccaea caerulescens.</title>
        <authorList>
            <person name="Blande D."/>
            <person name="Halimaa P."/>
            <person name="Tervahauta A.I."/>
            <person name="Aarts M.G."/>
            <person name="Karenlampi S.O."/>
        </authorList>
    </citation>
    <scope>NUCLEOTIDE SEQUENCE</scope>
</reference>
<evidence type="ECO:0000259" key="6">
    <source>
        <dbReference type="SMART" id="SM00645"/>
    </source>
</evidence>
<dbReference type="InterPro" id="IPR038765">
    <property type="entry name" value="Papain-like_cys_pep_sf"/>
</dbReference>
<evidence type="ECO:0000313" key="9">
    <source>
        <dbReference type="EMBL" id="JAU81766.1"/>
    </source>
</evidence>
<dbReference type="AlphaFoldDB" id="A0A1J3GHK0"/>
<keyword evidence="4" id="KW-0788">Thiol protease</keyword>
<feature type="domain" description="Peptidase C1A papain C-terminal" evidence="6">
    <location>
        <begin position="54"/>
        <end position="188"/>
    </location>
</feature>
<comment type="similarity">
    <text evidence="1">Belongs to the peptidase C1 family.</text>
</comment>
<accession>A0A1J3GHK0</accession>
<keyword evidence="2" id="KW-0645">Protease</keyword>
<dbReference type="EMBL" id="GEVM01024172">
    <property type="protein sequence ID" value="JAU81766.1"/>
    <property type="molecule type" value="Transcribed_RNA"/>
</dbReference>
<gene>
    <name evidence="7" type="ORF">GA_TR21396_c0_g1_i1_g.70659</name>
    <name evidence="8" type="ORF">LE_TR14289_c0_g1_i1_g.45399</name>
    <name evidence="9" type="ORF">MP_TR22088_c0_g1_i1_g.62451</name>
</gene>
<keyword evidence="3" id="KW-0378">Hydrolase</keyword>
<dbReference type="GO" id="GO:0006508">
    <property type="term" value="P:proteolysis"/>
    <property type="evidence" value="ECO:0007669"/>
    <property type="project" value="UniProtKB-KW"/>
</dbReference>
<dbReference type="Pfam" id="PF00112">
    <property type="entry name" value="Peptidase_C1"/>
    <property type="match status" value="1"/>
</dbReference>
<dbReference type="EMBL" id="GEVL01021668">
    <property type="protein sequence ID" value="JAU55673.1"/>
    <property type="molecule type" value="Transcribed_RNA"/>
</dbReference>
<evidence type="ECO:0000256" key="2">
    <source>
        <dbReference type="ARBA" id="ARBA00022670"/>
    </source>
</evidence>
<dbReference type="CDD" id="cd02248">
    <property type="entry name" value="Peptidase_C1A"/>
    <property type="match status" value="1"/>
</dbReference>
<evidence type="ECO:0000256" key="1">
    <source>
        <dbReference type="ARBA" id="ARBA00008455"/>
    </source>
</evidence>
<dbReference type="GO" id="GO:0008234">
    <property type="term" value="F:cysteine-type peptidase activity"/>
    <property type="evidence" value="ECO:0007669"/>
    <property type="project" value="UniProtKB-KW"/>
</dbReference>
<evidence type="ECO:0000313" key="7">
    <source>
        <dbReference type="EMBL" id="JAU17403.1"/>
    </source>
</evidence>
<dbReference type="InterPro" id="IPR039417">
    <property type="entry name" value="Peptidase_C1A_papain-like"/>
</dbReference>
<protein>
    <submittedName>
        <fullName evidence="8">Cysteine proteinase 3</fullName>
    </submittedName>
</protein>
<dbReference type="InterPro" id="IPR000668">
    <property type="entry name" value="Peptidase_C1A_C"/>
</dbReference>
<name>A0A1J3GHK0_NOCCA</name>
<proteinExistence type="inferred from homology"/>
<dbReference type="PROSITE" id="PS00139">
    <property type="entry name" value="THIOL_PROTEASE_CYS"/>
    <property type="match status" value="1"/>
</dbReference>
<sequence length="192" mass="21629">MRNHNMGKFSWRQGINDFADMTFEEFREQRLMAPQECSATNSFQVKPEVKRQALPENYEWNNYGIVTPVKNQGSCGSCWAFSTVGTMESHWNLLGKGRNITFSEQQLVDCAGDFENNGCEGGLPSHAFEYIRHAGGLESDVTYPYTAKDGQCVFRRSIAIGYVRHGSYNITQGDEVELAERLYNAGPIAVSF</sequence>
<evidence type="ECO:0000256" key="3">
    <source>
        <dbReference type="ARBA" id="ARBA00022801"/>
    </source>
</evidence>
<dbReference type="PANTHER" id="PTHR12411">
    <property type="entry name" value="CYSTEINE PROTEASE FAMILY C1-RELATED"/>
    <property type="match status" value="1"/>
</dbReference>
<dbReference type="SUPFAM" id="SSF54001">
    <property type="entry name" value="Cysteine proteinases"/>
    <property type="match status" value="1"/>
</dbReference>
<evidence type="ECO:0000313" key="8">
    <source>
        <dbReference type="EMBL" id="JAU55673.1"/>
    </source>
</evidence>
<dbReference type="InterPro" id="IPR000169">
    <property type="entry name" value="Pept_cys_AS"/>
</dbReference>
<dbReference type="InterPro" id="IPR013128">
    <property type="entry name" value="Peptidase_C1A"/>
</dbReference>
<evidence type="ECO:0000256" key="5">
    <source>
        <dbReference type="ARBA" id="ARBA00023157"/>
    </source>
</evidence>
<organism evidence="8">
    <name type="scientific">Noccaea caerulescens</name>
    <name type="common">Alpine penny-cress</name>
    <name type="synonym">Thlaspi caerulescens</name>
    <dbReference type="NCBI Taxonomy" id="107243"/>
    <lineage>
        <taxon>Eukaryota</taxon>
        <taxon>Viridiplantae</taxon>
        <taxon>Streptophyta</taxon>
        <taxon>Embryophyta</taxon>
        <taxon>Tracheophyta</taxon>
        <taxon>Spermatophyta</taxon>
        <taxon>Magnoliopsida</taxon>
        <taxon>eudicotyledons</taxon>
        <taxon>Gunneridae</taxon>
        <taxon>Pentapetalae</taxon>
        <taxon>rosids</taxon>
        <taxon>malvids</taxon>
        <taxon>Brassicales</taxon>
        <taxon>Brassicaceae</taxon>
        <taxon>Coluteocarpeae</taxon>
        <taxon>Noccaea</taxon>
    </lineage>
</organism>
<dbReference type="Gene3D" id="3.90.70.10">
    <property type="entry name" value="Cysteine proteinases"/>
    <property type="match status" value="1"/>
</dbReference>
<keyword evidence="5" id="KW-1015">Disulfide bond</keyword>